<name>A0AAW0ZYF1_9HYME</name>
<sequence length="648" mass="73858">MAIIDPEWDEMLNIAELQQQEYYELLPEWTRYTKNEYKYLKQNIAFAIFGPPSEKTDVALNDNLYYFNIFEYLPSNKKIIDIIYDKILEFGEVDLKTETGTKGVYYGLIYNITFRTKGSSVTKKSTKKENGEENKININPSPIFKIKSSKFEEQQTWYIDIEGRVYKSWIQYKKKNNSPACTMVLPKDGFYQPDENFEITEEDSTVWLEILDSPACSTLQTFLNIGDTASSALGIAGIGLGIASMLTPVGPVVLGAVATGAATGLWTVGRSTQKLIDRSSHKQTINPLYDRSALCSWLAITGGTVGLASSGGSIILTKLAANGSNIGNITRVAYNTLVLSNIGINGFGIAHQAYCMYEKYQTEGKVELADVAFLSAHILFFGNSVMNMQLARNLIESTQGRILDDYRATLRSRNLRKQFNRTKRAAAANNFDTMSENAQVIRYINNKMELRLKNNAGNIPKILDSVQENTVSFKNGEMVIHGISLLKPMKFVEILREHYNECPRENNNEGNSGTEDMLNQLKKLLSHLLKSNETEYELDVNKFNETLYDMRYLKNATSVLTLIFYISRRLITESSFPLNCLHDAIHFIWRYIKEILKRYLNRFSTDEKTLKLLNEITRVLYEYIEDSVKELSPAFARYMREILKMNLS</sequence>
<dbReference type="PANTHER" id="PTHR21115:SF0">
    <property type="entry name" value="GH06117P-RELATED"/>
    <property type="match status" value="1"/>
</dbReference>
<evidence type="ECO:0000313" key="2">
    <source>
        <dbReference type="EMBL" id="KAK9302628.1"/>
    </source>
</evidence>
<feature type="domain" description="DUF4781" evidence="1">
    <location>
        <begin position="144"/>
        <end position="445"/>
    </location>
</feature>
<dbReference type="PANTHER" id="PTHR21115">
    <property type="entry name" value="GH06117P-RELATED"/>
    <property type="match status" value="1"/>
</dbReference>
<organism evidence="2 3">
    <name type="scientific">Tetragonisca angustula</name>
    <dbReference type="NCBI Taxonomy" id="166442"/>
    <lineage>
        <taxon>Eukaryota</taxon>
        <taxon>Metazoa</taxon>
        <taxon>Ecdysozoa</taxon>
        <taxon>Arthropoda</taxon>
        <taxon>Hexapoda</taxon>
        <taxon>Insecta</taxon>
        <taxon>Pterygota</taxon>
        <taxon>Neoptera</taxon>
        <taxon>Endopterygota</taxon>
        <taxon>Hymenoptera</taxon>
        <taxon>Apocrita</taxon>
        <taxon>Aculeata</taxon>
        <taxon>Apoidea</taxon>
        <taxon>Anthophila</taxon>
        <taxon>Apidae</taxon>
        <taxon>Tetragonisca</taxon>
    </lineage>
</organism>
<proteinExistence type="predicted"/>
<evidence type="ECO:0000313" key="3">
    <source>
        <dbReference type="Proteomes" id="UP001432146"/>
    </source>
</evidence>
<comment type="caution">
    <text evidence="2">The sequence shown here is derived from an EMBL/GenBank/DDBJ whole genome shotgun (WGS) entry which is preliminary data.</text>
</comment>
<keyword evidence="3" id="KW-1185">Reference proteome</keyword>
<accession>A0AAW0ZYF1</accession>
<gene>
    <name evidence="2" type="ORF">QLX08_005490</name>
</gene>
<dbReference type="InterPro" id="IPR031962">
    <property type="entry name" value="DUF4781"/>
</dbReference>
<dbReference type="AlphaFoldDB" id="A0AAW0ZYF1"/>
<protein>
    <recommendedName>
        <fullName evidence="1">DUF4781 domain-containing protein</fullName>
    </recommendedName>
</protein>
<dbReference type="Pfam" id="PF16013">
    <property type="entry name" value="DUF4781"/>
    <property type="match status" value="1"/>
</dbReference>
<dbReference type="Proteomes" id="UP001432146">
    <property type="component" value="Unassembled WGS sequence"/>
</dbReference>
<dbReference type="EMBL" id="JAWNGG020000093">
    <property type="protein sequence ID" value="KAK9302628.1"/>
    <property type="molecule type" value="Genomic_DNA"/>
</dbReference>
<evidence type="ECO:0000259" key="1">
    <source>
        <dbReference type="Pfam" id="PF16013"/>
    </source>
</evidence>
<reference evidence="2 3" key="1">
    <citation type="submission" date="2024-05" db="EMBL/GenBank/DDBJ databases">
        <title>The nuclear and mitochondrial genome assemblies of Tetragonisca angustula (Apidae: Meliponini), a tiny yet remarkable pollinator in the Neotropics.</title>
        <authorList>
            <person name="Ferrari R."/>
            <person name="Ricardo P.C."/>
            <person name="Dias F.C."/>
            <person name="Araujo N.S."/>
            <person name="Soares D.O."/>
            <person name="Zhou Q.-S."/>
            <person name="Zhu C.-D."/>
            <person name="Coutinho L."/>
            <person name="Airas M.C."/>
            <person name="Batista T.M."/>
        </authorList>
    </citation>
    <scope>NUCLEOTIDE SEQUENCE [LARGE SCALE GENOMIC DNA]</scope>
    <source>
        <strain evidence="2">ASF017062</strain>
        <tissue evidence="2">Abdomen</tissue>
    </source>
</reference>